<sequence length="99" mass="10573">MRTTAKERQTLLDIALQTGGHIETVLALAEANGMSITDRLEDGSVLIVPVPVEGGDTRTVELYKAHKVEPATEISPEDMAACPYGGIGFMGIEIDFIVS</sequence>
<keyword evidence="7" id="KW-1185">Reference proteome</keyword>
<accession>A0A4Z0V751</accession>
<organism evidence="4 7">
    <name type="scientific">Duncaniella freteri</name>
    <dbReference type="NCBI Taxonomy" id="2530391"/>
    <lineage>
        <taxon>Bacteria</taxon>
        <taxon>Pseudomonadati</taxon>
        <taxon>Bacteroidota</taxon>
        <taxon>Bacteroidia</taxon>
        <taxon>Bacteroidales</taxon>
        <taxon>Muribaculaceae</taxon>
        <taxon>Duncaniella</taxon>
    </lineage>
</organism>
<reference evidence="4 7" key="1">
    <citation type="submission" date="2019-02" db="EMBL/GenBank/DDBJ databases">
        <title>Isolation and identification of novel species under the genus Muribaculum.</title>
        <authorList>
            <person name="Miyake S."/>
            <person name="Ding Y."/>
            <person name="Low A."/>
            <person name="Soh M."/>
            <person name="Seedorf H."/>
        </authorList>
    </citation>
    <scope>NUCLEOTIDE SEQUENCE [LARGE SCALE GENOMIC DNA]</scope>
    <source>
        <strain evidence="4 7">TLL-A3</strain>
        <plasmid evidence="1">pTAA-3-3</plasmid>
    </source>
</reference>
<evidence type="ECO:0000313" key="4">
    <source>
        <dbReference type="EMBL" id="TGG39182.1"/>
    </source>
</evidence>
<dbReference type="Proteomes" id="UP000297635">
    <property type="component" value="Unassembled WGS sequence"/>
</dbReference>
<proteinExistence type="predicted"/>
<evidence type="ECO:0000313" key="1">
    <source>
        <dbReference type="EMBL" id="TGG34878.1"/>
    </source>
</evidence>
<dbReference type="EMBL" id="SJSA01000002">
    <property type="protein sequence ID" value="TGG36203.1"/>
    <property type="molecule type" value="Genomic_DNA"/>
</dbReference>
<evidence type="ECO:0000313" key="6">
    <source>
        <dbReference type="EMBL" id="TGG40950.1"/>
    </source>
</evidence>
<dbReference type="EMBL" id="SJSA01000001">
    <property type="protein sequence ID" value="TGG40950.1"/>
    <property type="molecule type" value="Genomic_DNA"/>
</dbReference>
<dbReference type="EMBL" id="SJSA01000005">
    <property type="protein sequence ID" value="TGG34878.1"/>
    <property type="molecule type" value="Genomic_DNA"/>
</dbReference>
<dbReference type="EMBL" id="SJSA01000002">
    <property type="protein sequence ID" value="TGG37126.1"/>
    <property type="molecule type" value="Genomic_DNA"/>
</dbReference>
<name>A0A4Z0V751_9BACT</name>
<protein>
    <submittedName>
        <fullName evidence="4">LysM domain-containing protein</fullName>
    </submittedName>
</protein>
<dbReference type="EMBL" id="SJSA01000001">
    <property type="protein sequence ID" value="TGG40550.1"/>
    <property type="molecule type" value="Genomic_DNA"/>
</dbReference>
<evidence type="ECO:0000313" key="5">
    <source>
        <dbReference type="EMBL" id="TGG40550.1"/>
    </source>
</evidence>
<dbReference type="RefSeq" id="WP_135469417.1">
    <property type="nucleotide sequence ID" value="NZ_SJSA01000001.1"/>
</dbReference>
<geneLocation type="plasmid" evidence="1">
    <name>pTAA-3-3</name>
</geneLocation>
<evidence type="ECO:0000313" key="3">
    <source>
        <dbReference type="EMBL" id="TGG37126.1"/>
    </source>
</evidence>
<evidence type="ECO:0000313" key="7">
    <source>
        <dbReference type="Proteomes" id="UP000297635"/>
    </source>
</evidence>
<keyword evidence="1" id="KW-0614">Plasmid</keyword>
<dbReference type="GeneID" id="82151308"/>
<evidence type="ECO:0000313" key="2">
    <source>
        <dbReference type="EMBL" id="TGG36203.1"/>
    </source>
</evidence>
<comment type="caution">
    <text evidence="4">The sequence shown here is derived from an EMBL/GenBank/DDBJ whole genome shotgun (WGS) entry which is preliminary data.</text>
</comment>
<dbReference type="AlphaFoldDB" id="A0A4Z0V751"/>
<dbReference type="EMBL" id="SJSA01000001">
    <property type="protein sequence ID" value="TGG39182.1"/>
    <property type="molecule type" value="Genomic_DNA"/>
</dbReference>
<gene>
    <name evidence="4" type="ORF">EZ315_00050</name>
    <name evidence="5" type="ORF">EZ315_07630</name>
    <name evidence="6" type="ORF">EZ315_09845</name>
    <name evidence="2" type="ORF">EZ315_09990</name>
    <name evidence="3" type="ORF">EZ315_15130</name>
    <name evidence="1" type="ORF">EZ315_16120</name>
</gene>